<dbReference type="Pfam" id="PF19838">
    <property type="entry name" value="LptD_2"/>
    <property type="match status" value="1"/>
</dbReference>
<dbReference type="InterPro" id="IPR045659">
    <property type="entry name" value="LptD_2"/>
</dbReference>
<evidence type="ECO:0000259" key="2">
    <source>
        <dbReference type="Pfam" id="PF19838"/>
    </source>
</evidence>
<dbReference type="AlphaFoldDB" id="A0A382C6S1"/>
<gene>
    <name evidence="3" type="ORF">METZ01_LOCUS174659</name>
</gene>
<feature type="region of interest" description="Disordered" evidence="1">
    <location>
        <begin position="312"/>
        <end position="356"/>
    </location>
</feature>
<feature type="non-terminal residue" evidence="3">
    <location>
        <position position="1"/>
    </location>
</feature>
<reference evidence="3" key="1">
    <citation type="submission" date="2018-05" db="EMBL/GenBank/DDBJ databases">
        <authorList>
            <person name="Lanie J.A."/>
            <person name="Ng W.-L."/>
            <person name="Kazmierczak K.M."/>
            <person name="Andrzejewski T.M."/>
            <person name="Davidsen T.M."/>
            <person name="Wayne K.J."/>
            <person name="Tettelin H."/>
            <person name="Glass J.I."/>
            <person name="Rusch D."/>
            <person name="Podicherti R."/>
            <person name="Tsui H.-C.T."/>
            <person name="Winkler M.E."/>
        </authorList>
    </citation>
    <scope>NUCLEOTIDE SEQUENCE</scope>
</reference>
<proteinExistence type="predicted"/>
<feature type="domain" description="LPS-assembly protein LptD central" evidence="2">
    <location>
        <begin position="6"/>
        <end position="284"/>
    </location>
</feature>
<evidence type="ECO:0000256" key="1">
    <source>
        <dbReference type="SAM" id="MobiDB-lite"/>
    </source>
</evidence>
<organism evidence="3">
    <name type="scientific">marine metagenome</name>
    <dbReference type="NCBI Taxonomy" id="408172"/>
    <lineage>
        <taxon>unclassified sequences</taxon>
        <taxon>metagenomes</taxon>
        <taxon>ecological metagenomes</taxon>
    </lineage>
</organism>
<evidence type="ECO:0000313" key="3">
    <source>
        <dbReference type="EMBL" id="SVB21805.1"/>
    </source>
</evidence>
<feature type="compositionally biased region" description="Low complexity" evidence="1">
    <location>
        <begin position="319"/>
        <end position="339"/>
    </location>
</feature>
<protein>
    <recommendedName>
        <fullName evidence="2">LPS-assembly protein LptD central domain-containing protein</fullName>
    </recommendedName>
</protein>
<accession>A0A382C6S1</accession>
<name>A0A382C6S1_9ZZZZ</name>
<dbReference type="EMBL" id="UINC01033087">
    <property type="protein sequence ID" value="SVB21805.1"/>
    <property type="molecule type" value="Genomic_DNA"/>
</dbReference>
<sequence>LQGSGTFQGKQDFLRDNGTGLDDRLNRTLRSNVRYDKRWREAGWSLSAGASQTKNLDLDRSDLVLPEISLRASRKALFGDAGRNGLWYTRFYYDGNARMRNTRQTTATSQTDRTRADASLRLSTQQRPADWLNLNASFNSGWRDQNLRSGSEEGVRSDQLSTSATVSQTVYGLFHPRVGRVTALRHVLKPDVGFSFGATRSDTGGVGFTGRGGPWKANRRLTLRLSNSLWVKYLQNDEEEAKARLAQLNLSTSYNFDRDRRPLSDLVTSFTVEAGRRLNSRLSLRSEFYDDEDDLLTLPRLRQFEVTTTLRTLRDNRQSGRSRSGSSQGGSQNRSSSSSYQERFGNDRSDGFGYENGLQQDIDARDRGRTFHTSHYYARRRSAAGTSERSWIRGSLGMTLSQIWHVNYSINYNLHAPGVALGHRDRITAELLSVQREFHDWTATLNVEPSGLVDNRAFYFKAQFKEIPQLRLERGDRRRIGS</sequence>